<keyword evidence="1" id="KW-1133">Transmembrane helix</keyword>
<keyword evidence="1" id="KW-0812">Transmembrane</keyword>
<dbReference type="RefSeq" id="WP_008515019.1">
    <property type="nucleotide sequence ID" value="NZ_ACJM01000003.1"/>
</dbReference>
<feature type="transmembrane region" description="Helical" evidence="1">
    <location>
        <begin position="7"/>
        <end position="32"/>
    </location>
</feature>
<gene>
    <name evidence="3" type="ORF">DealDRAFT_0760</name>
</gene>
<dbReference type="EMBL" id="ACJM01000003">
    <property type="protein sequence ID" value="EEG78345.1"/>
    <property type="molecule type" value="Genomic_DNA"/>
</dbReference>
<sequence>MKEERGYVLLVLMYVIIMLTLLGVTVLSIGLMDLKVSGHMAEAKRAYYYAEAGVALMVAGLPREVGLLAEYAAEEDYGPSPRFRAVVSEGEKSYVKRIESLGRYGDKERRVEVLARLQPFGGNAVVAEEIVLEEVAVRGSVLAGDVEFNGANRIAGDLYVRELVAGEAEVGGHGCVWDGEDFPLVDIGEMETGEWEIPPVVDEVFWLEGDYEGCERLFVPGDLVIGEEFWFTGMIVVLGEVRLLEVPWGDVVLLAEGEVIIEGGFGGEEPGSLVVYSGERVSGFLWWEEIYGVLMAPVVELSRVVVCYDDRAVMDVLEELPAELLGYCPGFNLTWLETELRR</sequence>
<accession>C0GE51</accession>
<keyword evidence="1" id="KW-0472">Membrane</keyword>
<organism evidence="3 4">
    <name type="scientific">Dethiobacter alkaliphilus AHT 1</name>
    <dbReference type="NCBI Taxonomy" id="555088"/>
    <lineage>
        <taxon>Bacteria</taxon>
        <taxon>Bacillati</taxon>
        <taxon>Bacillota</taxon>
        <taxon>Dethiobacteria</taxon>
        <taxon>Dethiobacterales</taxon>
        <taxon>Dethiobacteraceae</taxon>
        <taxon>Dethiobacter</taxon>
    </lineage>
</organism>
<evidence type="ECO:0000313" key="3">
    <source>
        <dbReference type="EMBL" id="EEG78345.1"/>
    </source>
</evidence>
<dbReference type="Pfam" id="PF14341">
    <property type="entry name" value="PilX_N"/>
    <property type="match status" value="1"/>
</dbReference>
<evidence type="ECO:0000313" key="4">
    <source>
        <dbReference type="Proteomes" id="UP000006443"/>
    </source>
</evidence>
<dbReference type="Proteomes" id="UP000006443">
    <property type="component" value="Unassembled WGS sequence"/>
</dbReference>
<evidence type="ECO:0000259" key="2">
    <source>
        <dbReference type="Pfam" id="PF14341"/>
    </source>
</evidence>
<evidence type="ECO:0000256" key="1">
    <source>
        <dbReference type="SAM" id="Phobius"/>
    </source>
</evidence>
<dbReference type="InterPro" id="IPR025746">
    <property type="entry name" value="PilX_N_dom"/>
</dbReference>
<keyword evidence="4" id="KW-1185">Reference proteome</keyword>
<feature type="domain" description="Type 4 fimbrial biogenesis protein PilX N-terminal" evidence="2">
    <location>
        <begin position="10"/>
        <end position="54"/>
    </location>
</feature>
<comment type="caution">
    <text evidence="3">The sequence shown here is derived from an EMBL/GenBank/DDBJ whole genome shotgun (WGS) entry which is preliminary data.</text>
</comment>
<dbReference type="STRING" id="555088.DealDRAFT_0760"/>
<name>C0GE51_DETAL</name>
<proteinExistence type="predicted"/>
<reference evidence="3 4" key="1">
    <citation type="submission" date="2009-02" db="EMBL/GenBank/DDBJ databases">
        <title>Sequencing of the draft genome and assembly of Dethiobacter alkaliphilus AHT 1.</title>
        <authorList>
            <consortium name="US DOE Joint Genome Institute (JGI-PGF)"/>
            <person name="Lucas S."/>
            <person name="Copeland A."/>
            <person name="Lapidus A."/>
            <person name="Glavina del Rio T."/>
            <person name="Dalin E."/>
            <person name="Tice H."/>
            <person name="Bruce D."/>
            <person name="Goodwin L."/>
            <person name="Pitluck S."/>
            <person name="Larimer F."/>
            <person name="Land M.L."/>
            <person name="Hauser L."/>
            <person name="Muyzer G."/>
        </authorList>
    </citation>
    <scope>NUCLEOTIDE SEQUENCE [LARGE SCALE GENOMIC DNA]</scope>
    <source>
        <strain evidence="3 4">AHT 1</strain>
    </source>
</reference>
<dbReference type="AlphaFoldDB" id="C0GE51"/>
<protein>
    <recommendedName>
        <fullName evidence="2">Type 4 fimbrial biogenesis protein PilX N-terminal domain-containing protein</fullName>
    </recommendedName>
</protein>